<evidence type="ECO:0000313" key="2">
    <source>
        <dbReference type="EMBL" id="WVX84206.1"/>
    </source>
</evidence>
<sequence>MHNKIPYSRRQVFREELQQLKENHYINEADFQKINQAYVLYVQELDEQQSILEEAARKKQTLTKEKAKPMKTKTAPTPEQIRERNISWALILGVILLFIGGLVFGTSNWSTMNNLFKVILVSMVSGVFFASSYVADKYLHIHKTAFAFMTLGSLFLPISIISIGFFALLGSWLSFYGGGKYLLGFMGSIICLSMYAYLASKYKHRLFVWFSYLTATIGVGFLLGMTYLPRDFFYFGIMLYNALLLFGFHKWKNNQRFTLFIKELPVYAQLNLIVSTLLLLFFYENETFYSFNLLITAALYISMVYVNKTKYYHYIFTLLFVYGMYQLIENSFLQHINYIGVALIGILYLMVQKYTNKENELKMIFQITSAIISFCAFVFISIQGLLLRSDEDSIVLFAAYIIIAFNYIYLSNITKTLIFRYFAPIFLISAGLQSYFILFKGVEESYVDLYLFSIAALMFFGFYVKNSITYLIPVKTSSFIVSIATMILMILTAVGSEDLWHASILFFAFGLIALLTFKYPINEKWQKVSTWVYSVSWGCSWICLFDTLDREIPFYRYQVEIMGHLAIGGLLLFTISYVWKSRIQQALDLSTFYTAVTLYTFGMLSTLLEGYEHPFLTSSIYAVGIAIYVLLVYKVKHLGLWTLVSVTSIAFLASLAHVFGLENHNTLAVMHFLLIPIILLGVYEIVGRKVKELRPYYFWTAHAFLVPVLLVAIFYIFFAELQPSILLLGLVPYIFSTLSRVNEWEKRLFLYLGFTVLPFIIYITISFYHWDILFYGEHLFLIVTGIISILWLIGNEAWKKRMDWYLIPQSCLGLVIFIPFTEELNFANLVLVALYTVFTLYLLHRRKWKLFTIIPLLLATIYISVTLTFLEKWMQFGLVLAVFLALHLFGRYGFKLLVSFKPLQIDWYTLIASIYVLMLFIIIPGTDPLWVKLLPSLLVVYYFYSMINRFEALIVKMIVKTITAISILLPYYVTLAEFEINQYIETELYTLPFILLTIYLSRNTWKDYKKVMRIIQLVVLLIVTITLVTDALYSNTIYDALIIGVLSLASIISGMQFRIKAYFFTGISVLLLNVLLQTRPFWGNFPWWGYLIIAGLTLIGFASSYEWQKQRKDNSKKSFFQRKKEQIMQKFKDWD</sequence>
<feature type="transmembrane region" description="Helical" evidence="1">
    <location>
        <begin position="417"/>
        <end position="439"/>
    </location>
</feature>
<feature type="transmembrane region" description="Helical" evidence="1">
    <location>
        <begin position="804"/>
        <end position="820"/>
    </location>
</feature>
<feature type="transmembrane region" description="Helical" evidence="1">
    <location>
        <begin position="476"/>
        <end position="494"/>
    </location>
</feature>
<feature type="transmembrane region" description="Helical" evidence="1">
    <location>
        <begin position="906"/>
        <end position="923"/>
    </location>
</feature>
<protein>
    <recommendedName>
        <fullName evidence="4">DUF2157 domain-containing protein</fullName>
    </recommendedName>
</protein>
<dbReference type="EMBL" id="CP137640">
    <property type="protein sequence ID" value="WVX84206.1"/>
    <property type="molecule type" value="Genomic_DNA"/>
</dbReference>
<feature type="transmembrane region" description="Helical" evidence="1">
    <location>
        <begin position="206"/>
        <end position="226"/>
    </location>
</feature>
<feature type="transmembrane region" description="Helical" evidence="1">
    <location>
        <begin position="724"/>
        <end position="741"/>
    </location>
</feature>
<evidence type="ECO:0000256" key="1">
    <source>
        <dbReference type="SAM" id="Phobius"/>
    </source>
</evidence>
<feature type="transmembrane region" description="Helical" evidence="1">
    <location>
        <begin position="115"/>
        <end position="134"/>
    </location>
</feature>
<feature type="transmembrane region" description="Helical" evidence="1">
    <location>
        <begin position="1011"/>
        <end position="1029"/>
    </location>
</feature>
<feature type="transmembrane region" description="Helical" evidence="1">
    <location>
        <begin position="232"/>
        <end position="252"/>
    </location>
</feature>
<feature type="transmembrane region" description="Helical" evidence="1">
    <location>
        <begin position="289"/>
        <end position="306"/>
    </location>
</feature>
<feature type="transmembrane region" description="Helical" evidence="1">
    <location>
        <begin position="88"/>
        <end position="109"/>
    </location>
</feature>
<feature type="transmembrane region" description="Helical" evidence="1">
    <location>
        <begin position="614"/>
        <end position="633"/>
    </location>
</feature>
<feature type="transmembrane region" description="Helical" evidence="1">
    <location>
        <begin position="876"/>
        <end position="894"/>
    </location>
</feature>
<feature type="transmembrane region" description="Helical" evidence="1">
    <location>
        <begin position="363"/>
        <end position="387"/>
    </location>
</feature>
<accession>A0ABZ2CK67</accession>
<feature type="transmembrane region" description="Helical" evidence="1">
    <location>
        <begin position="311"/>
        <end position="328"/>
    </location>
</feature>
<keyword evidence="3" id="KW-1185">Reference proteome</keyword>
<gene>
    <name evidence="2" type="ORF">R4Z09_15130</name>
</gene>
<dbReference type="NCBIfam" id="NF047321">
    <property type="entry name" value="SCO7613_CTERM"/>
    <property type="match status" value="1"/>
</dbReference>
<feature type="transmembrane region" description="Helical" evidence="1">
    <location>
        <begin position="531"/>
        <end position="549"/>
    </location>
</feature>
<feature type="transmembrane region" description="Helical" evidence="1">
    <location>
        <begin position="1035"/>
        <end position="1054"/>
    </location>
</feature>
<keyword evidence="1" id="KW-0812">Transmembrane</keyword>
<feature type="transmembrane region" description="Helical" evidence="1">
    <location>
        <begin position="264"/>
        <end position="283"/>
    </location>
</feature>
<feature type="transmembrane region" description="Helical" evidence="1">
    <location>
        <begin position="393"/>
        <end position="410"/>
    </location>
</feature>
<feature type="transmembrane region" description="Helical" evidence="1">
    <location>
        <begin position="980"/>
        <end position="999"/>
    </location>
</feature>
<feature type="transmembrane region" description="Helical" evidence="1">
    <location>
        <begin position="561"/>
        <end position="579"/>
    </location>
</feature>
<feature type="transmembrane region" description="Helical" evidence="1">
    <location>
        <begin position="640"/>
        <end position="661"/>
    </location>
</feature>
<feature type="transmembrane region" description="Helical" evidence="1">
    <location>
        <begin position="929"/>
        <end position="947"/>
    </location>
</feature>
<feature type="transmembrane region" description="Helical" evidence="1">
    <location>
        <begin position="1087"/>
        <end position="1107"/>
    </location>
</feature>
<dbReference type="InterPro" id="IPR058062">
    <property type="entry name" value="SCO7613_C"/>
</dbReference>
<evidence type="ECO:0008006" key="4">
    <source>
        <dbReference type="Google" id="ProtNLM"/>
    </source>
</evidence>
<dbReference type="Proteomes" id="UP001357223">
    <property type="component" value="Chromosome"/>
</dbReference>
<dbReference type="RefSeq" id="WP_338453079.1">
    <property type="nucleotide sequence ID" value="NZ_CP137640.1"/>
</dbReference>
<feature type="transmembrane region" description="Helical" evidence="1">
    <location>
        <begin position="1061"/>
        <end position="1081"/>
    </location>
</feature>
<feature type="transmembrane region" description="Helical" evidence="1">
    <location>
        <begin position="146"/>
        <end position="169"/>
    </location>
</feature>
<feature type="transmembrane region" description="Helical" evidence="1">
    <location>
        <begin position="826"/>
        <end position="843"/>
    </location>
</feature>
<evidence type="ECO:0000313" key="3">
    <source>
        <dbReference type="Proteomes" id="UP001357223"/>
    </source>
</evidence>
<feature type="transmembrane region" description="Helical" evidence="1">
    <location>
        <begin position="850"/>
        <end position="870"/>
    </location>
</feature>
<feature type="transmembrane region" description="Helical" evidence="1">
    <location>
        <begin position="181"/>
        <end position="199"/>
    </location>
</feature>
<feature type="transmembrane region" description="Helical" evidence="1">
    <location>
        <begin position="954"/>
        <end position="974"/>
    </location>
</feature>
<organism evidence="2 3">
    <name type="scientific">Niallia oryzisoli</name>
    <dbReference type="NCBI Taxonomy" id="1737571"/>
    <lineage>
        <taxon>Bacteria</taxon>
        <taxon>Bacillati</taxon>
        <taxon>Bacillota</taxon>
        <taxon>Bacilli</taxon>
        <taxon>Bacillales</taxon>
        <taxon>Bacillaceae</taxon>
        <taxon>Niallia</taxon>
    </lineage>
</organism>
<proteinExistence type="predicted"/>
<keyword evidence="1" id="KW-1133">Transmembrane helix</keyword>
<feature type="transmembrane region" description="Helical" evidence="1">
    <location>
        <begin position="748"/>
        <end position="768"/>
    </location>
</feature>
<feature type="transmembrane region" description="Helical" evidence="1">
    <location>
        <begin position="334"/>
        <end position="351"/>
    </location>
</feature>
<feature type="transmembrane region" description="Helical" evidence="1">
    <location>
        <begin position="667"/>
        <end position="686"/>
    </location>
</feature>
<feature type="transmembrane region" description="Helical" evidence="1">
    <location>
        <begin position="774"/>
        <end position="792"/>
    </location>
</feature>
<feature type="transmembrane region" description="Helical" evidence="1">
    <location>
        <begin position="445"/>
        <end position="464"/>
    </location>
</feature>
<feature type="transmembrane region" description="Helical" evidence="1">
    <location>
        <begin position="698"/>
        <end position="718"/>
    </location>
</feature>
<feature type="transmembrane region" description="Helical" evidence="1">
    <location>
        <begin position="591"/>
        <end position="608"/>
    </location>
</feature>
<keyword evidence="1" id="KW-0472">Membrane</keyword>
<name>A0ABZ2CK67_9BACI</name>
<feature type="transmembrane region" description="Helical" evidence="1">
    <location>
        <begin position="500"/>
        <end position="519"/>
    </location>
</feature>
<reference evidence="2 3" key="1">
    <citation type="submission" date="2023-10" db="EMBL/GenBank/DDBJ databases">
        <title>Niallia locisalis sp.nov. isolated from a salt pond sample.</title>
        <authorList>
            <person name="Li X.-J."/>
            <person name="Dong L."/>
        </authorList>
    </citation>
    <scope>NUCLEOTIDE SEQUENCE [LARGE SCALE GENOMIC DNA]</scope>
    <source>
        <strain evidence="2 3">DSM 29761</strain>
    </source>
</reference>